<organism evidence="3 4">
    <name type="scientific">Candidatus Erysipelatoclostridium merdavium</name>
    <dbReference type="NCBI Taxonomy" id="2838566"/>
    <lineage>
        <taxon>Bacteria</taxon>
        <taxon>Bacillati</taxon>
        <taxon>Bacillota</taxon>
        <taxon>Erysipelotrichia</taxon>
        <taxon>Erysipelotrichales</taxon>
        <taxon>Erysipelotrichales incertae sedis</taxon>
    </lineage>
</organism>
<sequence>MLKIHRFNCAGLDVHKNLIVATIGITDKKTHVTEYIQQDFSSLNFDLYNLKNWLIQYDCFDVCMESTGKYWIPVFNVLETEPKMNIVLVHPKYVKAIKGKKTDKKDSKWICDLFKHDLLKSSFIPPKDIRELRDLSRYRFKLICMRTSERNRYQNSMTVSNIALASVVSDPFGKTAKAIMNEVLSTEAIDEAKITKLIHGSCRNKDKIIESLKNSKIEPDQRFKMTEIQSHMNELDKHIEAVEIEIIKRASRYFDNFIHITEIDGIQLMSAILIISEIGVDMTQFETDKQLCCWAGVSPANNESAGKKRSVRISKAGQYLKPVLVQCALAAIRKKNSYFGQKYTRIKKRRGHKKAIIAIARMMLVSIYHMILTGEKFNPSDYESFKDPKPQREKNNYTVETALAFLKSQGFDVSSIQEIPK</sequence>
<reference evidence="3" key="2">
    <citation type="submission" date="2021-04" db="EMBL/GenBank/DDBJ databases">
        <authorList>
            <person name="Gilroy R."/>
        </authorList>
    </citation>
    <scope>NUCLEOTIDE SEQUENCE</scope>
    <source>
        <strain evidence="3">ChiGjej1B1-14440</strain>
    </source>
</reference>
<gene>
    <name evidence="3" type="ORF">H9980_06805</name>
</gene>
<evidence type="ECO:0000259" key="2">
    <source>
        <dbReference type="Pfam" id="PF02371"/>
    </source>
</evidence>
<dbReference type="InterPro" id="IPR003346">
    <property type="entry name" value="Transposase_20"/>
</dbReference>
<dbReference type="AlphaFoldDB" id="A0A9D1XPF9"/>
<feature type="domain" description="Transposase IS116/IS110/IS902 C-terminal" evidence="2">
    <location>
        <begin position="260"/>
        <end position="343"/>
    </location>
</feature>
<protein>
    <submittedName>
        <fullName evidence="3">IS110 family transposase</fullName>
    </submittedName>
</protein>
<evidence type="ECO:0000259" key="1">
    <source>
        <dbReference type="Pfam" id="PF01548"/>
    </source>
</evidence>
<dbReference type="GO" id="GO:0004803">
    <property type="term" value="F:transposase activity"/>
    <property type="evidence" value="ECO:0007669"/>
    <property type="project" value="InterPro"/>
</dbReference>
<dbReference type="PANTHER" id="PTHR33055">
    <property type="entry name" value="TRANSPOSASE FOR INSERTION SEQUENCE ELEMENT IS1111A"/>
    <property type="match status" value="1"/>
</dbReference>
<evidence type="ECO:0000313" key="4">
    <source>
        <dbReference type="Proteomes" id="UP000886724"/>
    </source>
</evidence>
<dbReference type="InterPro" id="IPR047650">
    <property type="entry name" value="Transpos_IS110"/>
</dbReference>
<proteinExistence type="predicted"/>
<dbReference type="GO" id="GO:0003677">
    <property type="term" value="F:DNA binding"/>
    <property type="evidence" value="ECO:0007669"/>
    <property type="project" value="InterPro"/>
</dbReference>
<feature type="domain" description="Transposase IS110-like N-terminal" evidence="1">
    <location>
        <begin position="10"/>
        <end position="157"/>
    </location>
</feature>
<dbReference type="Pfam" id="PF02371">
    <property type="entry name" value="Transposase_20"/>
    <property type="match status" value="1"/>
</dbReference>
<reference evidence="3" key="1">
    <citation type="journal article" date="2021" name="PeerJ">
        <title>Extensive microbial diversity within the chicken gut microbiome revealed by metagenomics and culture.</title>
        <authorList>
            <person name="Gilroy R."/>
            <person name="Ravi A."/>
            <person name="Getino M."/>
            <person name="Pursley I."/>
            <person name="Horton D.L."/>
            <person name="Alikhan N.F."/>
            <person name="Baker D."/>
            <person name="Gharbi K."/>
            <person name="Hall N."/>
            <person name="Watson M."/>
            <person name="Adriaenssens E.M."/>
            <person name="Foster-Nyarko E."/>
            <person name="Jarju S."/>
            <person name="Secka A."/>
            <person name="Antonio M."/>
            <person name="Oren A."/>
            <person name="Chaudhuri R.R."/>
            <person name="La Ragione R."/>
            <person name="Hildebrand F."/>
            <person name="Pallen M.J."/>
        </authorList>
    </citation>
    <scope>NUCLEOTIDE SEQUENCE</scope>
    <source>
        <strain evidence="3">ChiGjej1B1-14440</strain>
    </source>
</reference>
<dbReference type="PANTHER" id="PTHR33055:SF13">
    <property type="entry name" value="TRANSPOSASE"/>
    <property type="match status" value="1"/>
</dbReference>
<dbReference type="InterPro" id="IPR002525">
    <property type="entry name" value="Transp_IS110-like_N"/>
</dbReference>
<dbReference type="Proteomes" id="UP000886724">
    <property type="component" value="Unassembled WGS sequence"/>
</dbReference>
<accession>A0A9D1XPF9</accession>
<dbReference type="Pfam" id="PF01548">
    <property type="entry name" value="DEDD_Tnp_IS110"/>
    <property type="match status" value="1"/>
</dbReference>
<dbReference type="GO" id="GO:0006313">
    <property type="term" value="P:DNA transposition"/>
    <property type="evidence" value="ECO:0007669"/>
    <property type="project" value="InterPro"/>
</dbReference>
<comment type="caution">
    <text evidence="3">The sequence shown here is derived from an EMBL/GenBank/DDBJ whole genome shotgun (WGS) entry which is preliminary data.</text>
</comment>
<evidence type="ECO:0000313" key="3">
    <source>
        <dbReference type="EMBL" id="HIX81665.1"/>
    </source>
</evidence>
<dbReference type="NCBIfam" id="NF033542">
    <property type="entry name" value="transpos_IS110"/>
    <property type="match status" value="1"/>
</dbReference>
<dbReference type="EMBL" id="DXET01000146">
    <property type="protein sequence ID" value="HIX81665.1"/>
    <property type="molecule type" value="Genomic_DNA"/>
</dbReference>
<name>A0A9D1XPF9_9FIRM</name>